<evidence type="ECO:0000256" key="1">
    <source>
        <dbReference type="SAM" id="MobiDB-lite"/>
    </source>
</evidence>
<proteinExistence type="predicted"/>
<gene>
    <name evidence="2" type="ORF">AYBTSS11_LOCUS3050</name>
</gene>
<keyword evidence="3" id="KW-1185">Reference proteome</keyword>
<dbReference type="AlphaFoldDB" id="A0AA86SE34"/>
<feature type="non-terminal residue" evidence="2">
    <location>
        <position position="1"/>
    </location>
</feature>
<evidence type="ECO:0000313" key="2">
    <source>
        <dbReference type="EMBL" id="CAJ1896694.1"/>
    </source>
</evidence>
<accession>A0AA86SE34</accession>
<sequence>HNQESIYRDQHKFSSGEEEANVDPEHLMVNISHLPNVEVKYQPRTVCKLKFSTNTDNKGRYTYNSFAYE</sequence>
<dbReference type="Proteomes" id="UP001189624">
    <property type="component" value="Chromosome 1"/>
</dbReference>
<evidence type="ECO:0000313" key="3">
    <source>
        <dbReference type="Proteomes" id="UP001189624"/>
    </source>
</evidence>
<feature type="compositionally biased region" description="Basic and acidic residues" evidence="1">
    <location>
        <begin position="1"/>
        <end position="15"/>
    </location>
</feature>
<dbReference type="EMBL" id="OY731398">
    <property type="protein sequence ID" value="CAJ1896694.1"/>
    <property type="molecule type" value="Genomic_DNA"/>
</dbReference>
<name>A0AA86SE34_9FABA</name>
<protein>
    <submittedName>
        <fullName evidence="2">Uncharacterized protein</fullName>
    </submittedName>
</protein>
<reference evidence="2" key="1">
    <citation type="submission" date="2023-10" db="EMBL/GenBank/DDBJ databases">
        <authorList>
            <person name="Domelevo Entfellner J.-B."/>
        </authorList>
    </citation>
    <scope>NUCLEOTIDE SEQUENCE</scope>
</reference>
<feature type="region of interest" description="Disordered" evidence="1">
    <location>
        <begin position="1"/>
        <end position="21"/>
    </location>
</feature>
<dbReference type="Gramene" id="rna-AYBTSS11_LOCUS3050">
    <property type="protein sequence ID" value="CAJ1896694.1"/>
    <property type="gene ID" value="gene-AYBTSS11_LOCUS3050"/>
</dbReference>
<organism evidence="2 3">
    <name type="scientific">Sphenostylis stenocarpa</name>
    <dbReference type="NCBI Taxonomy" id="92480"/>
    <lineage>
        <taxon>Eukaryota</taxon>
        <taxon>Viridiplantae</taxon>
        <taxon>Streptophyta</taxon>
        <taxon>Embryophyta</taxon>
        <taxon>Tracheophyta</taxon>
        <taxon>Spermatophyta</taxon>
        <taxon>Magnoliopsida</taxon>
        <taxon>eudicotyledons</taxon>
        <taxon>Gunneridae</taxon>
        <taxon>Pentapetalae</taxon>
        <taxon>rosids</taxon>
        <taxon>fabids</taxon>
        <taxon>Fabales</taxon>
        <taxon>Fabaceae</taxon>
        <taxon>Papilionoideae</taxon>
        <taxon>50 kb inversion clade</taxon>
        <taxon>NPAAA clade</taxon>
        <taxon>indigoferoid/millettioid clade</taxon>
        <taxon>Phaseoleae</taxon>
        <taxon>Sphenostylis</taxon>
    </lineage>
</organism>